<keyword evidence="3" id="KW-1185">Reference proteome</keyword>
<reference evidence="2 3" key="1">
    <citation type="submission" date="2019-02" db="EMBL/GenBank/DDBJ databases">
        <title>Genome sequencing of the rare red list fungi Hericium alpestre (H. flagellum).</title>
        <authorList>
            <person name="Buettner E."/>
            <person name="Kellner H."/>
        </authorList>
    </citation>
    <scope>NUCLEOTIDE SEQUENCE [LARGE SCALE GENOMIC DNA]</scope>
    <source>
        <strain evidence="2 3">DSM 108284</strain>
    </source>
</reference>
<feature type="compositionally biased region" description="Acidic residues" evidence="1">
    <location>
        <begin position="159"/>
        <end position="169"/>
    </location>
</feature>
<dbReference type="AlphaFoldDB" id="A0A4Y9ZJJ3"/>
<feature type="region of interest" description="Disordered" evidence="1">
    <location>
        <begin position="133"/>
        <end position="153"/>
    </location>
</feature>
<evidence type="ECO:0000256" key="1">
    <source>
        <dbReference type="SAM" id="MobiDB-lite"/>
    </source>
</evidence>
<evidence type="ECO:0000313" key="2">
    <source>
        <dbReference type="EMBL" id="TFY74021.1"/>
    </source>
</evidence>
<dbReference type="OrthoDB" id="3247743at2759"/>
<dbReference type="Proteomes" id="UP000298061">
    <property type="component" value="Unassembled WGS sequence"/>
</dbReference>
<sequence length="249" mass="27046">MPALASCFAAAAPASASHAAVSASASRPATSTSCSSNASISHPASLTVPPDQCKTLIFKALKMLPPSQILSCILQATPDAGGAGLLKTPGKQSFNKKTVRIDPIIYDKLIHVALPKTLGLSCSDTSHIIHERASNSAASPMLKPSGPPAPVELMQVGSDIEDDDNDNDEFSDRRTQQTTYSNADLSPGCLSKWNLYYVHMWREYLGMHDDPWMTQDLLDPAQQLWDKIFSHILYKLEARHEVVFTVVLQ</sequence>
<feature type="region of interest" description="Disordered" evidence="1">
    <location>
        <begin position="159"/>
        <end position="178"/>
    </location>
</feature>
<name>A0A4Y9ZJJ3_9AGAM</name>
<protein>
    <submittedName>
        <fullName evidence="2">Uncharacterized protein</fullName>
    </submittedName>
</protein>
<comment type="caution">
    <text evidence="2">The sequence shown here is derived from an EMBL/GenBank/DDBJ whole genome shotgun (WGS) entry which is preliminary data.</text>
</comment>
<evidence type="ECO:0000313" key="3">
    <source>
        <dbReference type="Proteomes" id="UP000298061"/>
    </source>
</evidence>
<gene>
    <name evidence="2" type="ORF">EWM64_g9991</name>
</gene>
<proteinExistence type="predicted"/>
<accession>A0A4Y9ZJJ3</accession>
<dbReference type="EMBL" id="SFCI01002359">
    <property type="protein sequence ID" value="TFY74021.1"/>
    <property type="molecule type" value="Genomic_DNA"/>
</dbReference>
<organism evidence="2 3">
    <name type="scientific">Hericium alpestre</name>
    <dbReference type="NCBI Taxonomy" id="135208"/>
    <lineage>
        <taxon>Eukaryota</taxon>
        <taxon>Fungi</taxon>
        <taxon>Dikarya</taxon>
        <taxon>Basidiomycota</taxon>
        <taxon>Agaricomycotina</taxon>
        <taxon>Agaricomycetes</taxon>
        <taxon>Russulales</taxon>
        <taxon>Hericiaceae</taxon>
        <taxon>Hericium</taxon>
    </lineage>
</organism>